<reference evidence="2 3" key="1">
    <citation type="submission" date="2021-12" db="EMBL/GenBank/DDBJ databases">
        <title>Genome sequence of Kibdelosporangium philippinense ATCC 49844.</title>
        <authorList>
            <person name="Fedorov E.A."/>
            <person name="Omeragic M."/>
            <person name="Shalygina K.F."/>
            <person name="Maclea K.S."/>
        </authorList>
    </citation>
    <scope>NUCLEOTIDE SEQUENCE [LARGE SCALE GENOMIC DNA]</scope>
    <source>
        <strain evidence="2 3">ATCC 49844</strain>
    </source>
</reference>
<proteinExistence type="predicted"/>
<evidence type="ECO:0000313" key="2">
    <source>
        <dbReference type="EMBL" id="MCE7007343.1"/>
    </source>
</evidence>
<keyword evidence="3" id="KW-1185">Reference proteome</keyword>
<dbReference type="EMBL" id="JAJVCN010000002">
    <property type="protein sequence ID" value="MCE7007343.1"/>
    <property type="molecule type" value="Genomic_DNA"/>
</dbReference>
<dbReference type="NCBIfam" id="NF033532">
    <property type="entry name" value="lone7para_assoc"/>
    <property type="match status" value="1"/>
</dbReference>
<name>A0ABS8ZHP9_9PSEU</name>
<dbReference type="RefSeq" id="WP_233728715.1">
    <property type="nucleotide sequence ID" value="NZ_JAJVCN010000002.1"/>
</dbReference>
<accession>A0ABS8ZHP9</accession>
<dbReference type="Proteomes" id="UP001521150">
    <property type="component" value="Unassembled WGS sequence"/>
</dbReference>
<feature type="region of interest" description="Disordered" evidence="1">
    <location>
        <begin position="39"/>
        <end position="76"/>
    </location>
</feature>
<protein>
    <submittedName>
        <fullName evidence="2">Type VII secretion system-associated protein</fullName>
    </submittedName>
</protein>
<organism evidence="2 3">
    <name type="scientific">Kibdelosporangium philippinense</name>
    <dbReference type="NCBI Taxonomy" id="211113"/>
    <lineage>
        <taxon>Bacteria</taxon>
        <taxon>Bacillati</taxon>
        <taxon>Actinomycetota</taxon>
        <taxon>Actinomycetes</taxon>
        <taxon>Pseudonocardiales</taxon>
        <taxon>Pseudonocardiaceae</taxon>
        <taxon>Kibdelosporangium</taxon>
    </lineage>
</organism>
<feature type="region of interest" description="Disordered" evidence="1">
    <location>
        <begin position="88"/>
        <end position="109"/>
    </location>
</feature>
<comment type="caution">
    <text evidence="2">The sequence shown here is derived from an EMBL/GenBank/DDBJ whole genome shotgun (WGS) entry which is preliminary data.</text>
</comment>
<feature type="compositionally biased region" description="Acidic residues" evidence="1">
    <location>
        <begin position="45"/>
        <end position="67"/>
    </location>
</feature>
<evidence type="ECO:0000256" key="1">
    <source>
        <dbReference type="SAM" id="MobiDB-lite"/>
    </source>
</evidence>
<gene>
    <name evidence="2" type="ORF">LWC34_31655</name>
</gene>
<dbReference type="InterPro" id="IPR047659">
    <property type="entry name" value="T7SS_assoc"/>
</dbReference>
<evidence type="ECO:0000313" key="3">
    <source>
        <dbReference type="Proteomes" id="UP001521150"/>
    </source>
</evidence>
<sequence length="219" mass="23692">MTSANPSREEQIQQIAQQLTDQGFVNPEEAKDQWVFLIDPGWQPLEDEEPAEDKAEAEEQADGEEEPAGPGVPLTAIVGGWLAGADGSLSRFNPNPDYEPSTPNSPTDPVDAALRLVTRGEMDTDTMFSIMKEAGYAVALDENDAPIVAPAPDDVPSLLATTAPLHRKQVRTENWREVDVDELVALLNEHEVDLLLNPGAPCSMRLIGSVLADKLVQTG</sequence>